<dbReference type="InterPro" id="IPR007485">
    <property type="entry name" value="LPS_assembly_LptE"/>
</dbReference>
<accession>A0A916JSC5</accession>
<dbReference type="Proteomes" id="UP000693996">
    <property type="component" value="Chromosome"/>
</dbReference>
<keyword evidence="2 6" id="KW-0472">Membrane</keyword>
<evidence type="ECO:0000256" key="4">
    <source>
        <dbReference type="ARBA" id="ARBA00023237"/>
    </source>
</evidence>
<evidence type="ECO:0000256" key="6">
    <source>
        <dbReference type="HAMAP-Rule" id="MF_01186"/>
    </source>
</evidence>
<comment type="similarity">
    <text evidence="6">Belongs to the LptE lipoprotein family.</text>
</comment>
<proteinExistence type="inferred from homology"/>
<keyword evidence="8" id="KW-1185">Reference proteome</keyword>
<dbReference type="GO" id="GO:0043165">
    <property type="term" value="P:Gram-negative-bacterium-type cell outer membrane assembly"/>
    <property type="evidence" value="ECO:0007669"/>
    <property type="project" value="UniProtKB-UniRule"/>
</dbReference>
<comment type="function">
    <text evidence="6">Together with LptD, is involved in the assembly of lipopolysaccharide (LPS) at the surface of the outer membrane. Required for the proper assembly of LptD. Binds LPS and may serve as the LPS recognition site at the outer membrane.</text>
</comment>
<dbReference type="EMBL" id="OU343031">
    <property type="protein sequence ID" value="CAG7599823.1"/>
    <property type="molecule type" value="Genomic_DNA"/>
</dbReference>
<keyword evidence="3 6" id="KW-0564">Palmitate</keyword>
<organism evidence="7 8">
    <name type="scientific">Candidatus Vallotiella hemipterorum</name>
    <dbReference type="NCBI Taxonomy" id="1177213"/>
    <lineage>
        <taxon>Bacteria</taxon>
        <taxon>Pseudomonadati</taxon>
        <taxon>Pseudomonadota</taxon>
        <taxon>Betaproteobacteria</taxon>
        <taxon>Burkholderiales</taxon>
        <taxon>Burkholderiaceae</taxon>
        <taxon>Candidatus Vallotiella</taxon>
    </lineage>
</organism>
<dbReference type="KEGG" id="vtr:MYVALT_F_00520"/>
<keyword evidence="4 6" id="KW-0998">Cell outer membrane</keyword>
<dbReference type="HAMAP" id="MF_01186">
    <property type="entry name" value="LPS_assembly_LptE"/>
    <property type="match status" value="1"/>
</dbReference>
<dbReference type="PANTHER" id="PTHR38098:SF1">
    <property type="entry name" value="LPS-ASSEMBLY LIPOPROTEIN LPTE"/>
    <property type="match status" value="1"/>
</dbReference>
<evidence type="ECO:0000256" key="1">
    <source>
        <dbReference type="ARBA" id="ARBA00022729"/>
    </source>
</evidence>
<reference evidence="7" key="1">
    <citation type="submission" date="2021-06" db="EMBL/GenBank/DDBJ databases">
        <authorList>
            <person name="Szabo G."/>
        </authorList>
    </citation>
    <scope>NUCLEOTIDE SEQUENCE</scope>
    <source>
        <strain evidence="7">MYVALT</strain>
    </source>
</reference>
<dbReference type="GO" id="GO:0009279">
    <property type="term" value="C:cell outer membrane"/>
    <property type="evidence" value="ECO:0007669"/>
    <property type="project" value="UniProtKB-SubCell"/>
</dbReference>
<evidence type="ECO:0000256" key="5">
    <source>
        <dbReference type="ARBA" id="ARBA00023288"/>
    </source>
</evidence>
<dbReference type="Pfam" id="PF04390">
    <property type="entry name" value="LptE"/>
    <property type="match status" value="1"/>
</dbReference>
<evidence type="ECO:0000256" key="3">
    <source>
        <dbReference type="ARBA" id="ARBA00023139"/>
    </source>
</evidence>
<dbReference type="GO" id="GO:0001530">
    <property type="term" value="F:lipopolysaccharide binding"/>
    <property type="evidence" value="ECO:0007669"/>
    <property type="project" value="TreeGrafter"/>
</dbReference>
<keyword evidence="1 6" id="KW-0732">Signal</keyword>
<dbReference type="GO" id="GO:0015920">
    <property type="term" value="P:lipopolysaccharide transport"/>
    <property type="evidence" value="ECO:0007669"/>
    <property type="project" value="TreeGrafter"/>
</dbReference>
<dbReference type="PROSITE" id="PS51257">
    <property type="entry name" value="PROKAR_LIPOPROTEIN"/>
    <property type="match status" value="1"/>
</dbReference>
<dbReference type="GO" id="GO:1990351">
    <property type="term" value="C:transporter complex"/>
    <property type="evidence" value="ECO:0007669"/>
    <property type="project" value="TreeGrafter"/>
</dbReference>
<evidence type="ECO:0000256" key="2">
    <source>
        <dbReference type="ARBA" id="ARBA00023136"/>
    </source>
</evidence>
<sequence length="182" mass="20322">MTKSKLTLCLGVFTTVVLLLSGCGFQLRGNYSFPFKRLALIGLGIELSTKIQRMVESGSQTRIVRGVDSADAILSISEERSAIAVSRNVDGHVDQYKLNYTMSYQLLNSDGAVLLPPSTLHLNRLMSYSDQYILAKSQECDLLYRDMSSDALRQLLWRIGTVYKTNLSNDGVRVRTTHALPR</sequence>
<dbReference type="PANTHER" id="PTHR38098">
    <property type="entry name" value="LPS-ASSEMBLY LIPOPROTEIN LPTE"/>
    <property type="match status" value="1"/>
</dbReference>
<comment type="subunit">
    <text evidence="6">Component of the lipopolysaccharide transport and assembly complex. Interacts with LptD.</text>
</comment>
<evidence type="ECO:0000313" key="7">
    <source>
        <dbReference type="EMBL" id="CAG7599823.1"/>
    </source>
</evidence>
<keyword evidence="5 6" id="KW-0449">Lipoprotein</keyword>
<dbReference type="AlphaFoldDB" id="A0A916JSC5"/>
<name>A0A916JSC5_9BURK</name>
<evidence type="ECO:0000313" key="8">
    <source>
        <dbReference type="Proteomes" id="UP000693996"/>
    </source>
</evidence>
<comment type="subcellular location">
    <subcellularLocation>
        <location evidence="6">Cell outer membrane</location>
        <topology evidence="6">Lipid-anchor</topology>
    </subcellularLocation>
</comment>
<protein>
    <recommendedName>
        <fullName evidence="6">LPS-assembly lipoprotein LptE</fullName>
    </recommendedName>
</protein>
<gene>
    <name evidence="6" type="primary">lptE</name>
    <name evidence="7" type="ORF">MYVALT_F_00520</name>
</gene>